<proteinExistence type="predicted"/>
<dbReference type="EMBL" id="QJJQ01000005">
    <property type="protein sequence ID" value="PXW87460.1"/>
    <property type="molecule type" value="Genomic_DNA"/>
</dbReference>
<protein>
    <submittedName>
        <fullName evidence="2">Uncharacterized protein</fullName>
    </submittedName>
</protein>
<evidence type="ECO:0000313" key="3">
    <source>
        <dbReference type="Proteomes" id="UP000247978"/>
    </source>
</evidence>
<reference evidence="2 3" key="1">
    <citation type="submission" date="2018-05" db="EMBL/GenBank/DDBJ databases">
        <title>Genomic Encyclopedia of Type Strains, Phase IV (KMG-IV): sequencing the most valuable type-strain genomes for metagenomic binning, comparative biology and taxonomic classification.</title>
        <authorList>
            <person name="Goeker M."/>
        </authorList>
    </citation>
    <scope>NUCLEOTIDE SEQUENCE [LARGE SCALE GENOMIC DNA]</scope>
    <source>
        <strain evidence="2 3">DSM 28556</strain>
    </source>
</reference>
<dbReference type="Proteomes" id="UP000247978">
    <property type="component" value="Unassembled WGS sequence"/>
</dbReference>
<sequence length="66" mass="7239">MSKDIPLSGGISLILSICSIIGGVYFLISEIMSNHFVLLQSKGILFLSLGIGLFFTFRFQVLDAKK</sequence>
<feature type="transmembrane region" description="Helical" evidence="1">
    <location>
        <begin position="43"/>
        <end position="61"/>
    </location>
</feature>
<accession>A0A2V3W0N2</accession>
<keyword evidence="1" id="KW-0472">Membrane</keyword>
<feature type="transmembrane region" description="Helical" evidence="1">
    <location>
        <begin position="7"/>
        <end position="28"/>
    </location>
</feature>
<evidence type="ECO:0000256" key="1">
    <source>
        <dbReference type="SAM" id="Phobius"/>
    </source>
</evidence>
<dbReference type="AlphaFoldDB" id="A0A2V3W0N2"/>
<keyword evidence="3" id="KW-1185">Reference proteome</keyword>
<comment type="caution">
    <text evidence="2">The sequence shown here is derived from an EMBL/GenBank/DDBJ whole genome shotgun (WGS) entry which is preliminary data.</text>
</comment>
<name>A0A2V3W0N2_9BACI</name>
<dbReference type="RefSeq" id="WP_110395054.1">
    <property type="nucleotide sequence ID" value="NZ_JADIJL010000003.1"/>
</dbReference>
<gene>
    <name evidence="2" type="ORF">DFR56_105102</name>
</gene>
<keyword evidence="1" id="KW-0812">Transmembrane</keyword>
<organism evidence="2 3">
    <name type="scientific">Pseudogracilibacillus auburnensis</name>
    <dbReference type="NCBI Taxonomy" id="1494959"/>
    <lineage>
        <taxon>Bacteria</taxon>
        <taxon>Bacillati</taxon>
        <taxon>Bacillota</taxon>
        <taxon>Bacilli</taxon>
        <taxon>Bacillales</taxon>
        <taxon>Bacillaceae</taxon>
        <taxon>Pseudogracilibacillus</taxon>
    </lineage>
</organism>
<keyword evidence="1" id="KW-1133">Transmembrane helix</keyword>
<evidence type="ECO:0000313" key="2">
    <source>
        <dbReference type="EMBL" id="PXW87460.1"/>
    </source>
</evidence>